<comment type="caution">
    <text evidence="6">The sequence shown here is derived from an EMBL/GenBank/DDBJ whole genome shotgun (WGS) entry which is preliminary data.</text>
</comment>
<feature type="transmembrane region" description="Helical" evidence="4">
    <location>
        <begin position="302"/>
        <end position="325"/>
    </location>
</feature>
<dbReference type="InterPro" id="IPR036259">
    <property type="entry name" value="MFS_trans_sf"/>
</dbReference>
<feature type="transmembrane region" description="Helical" evidence="4">
    <location>
        <begin position="244"/>
        <end position="265"/>
    </location>
</feature>
<feature type="transmembrane region" description="Helical" evidence="4">
    <location>
        <begin position="63"/>
        <end position="80"/>
    </location>
</feature>
<sequence>MTLMLASSLGQTYFIAIFGVSLRSEFSLTDGSLGALYAGATVISALTLSRVGRWIDRTTVPRFTVAVVSMLALGCLTMYLCTGPASLVVAFFLLRLCGQGLMVHTALTATARAFSVNRGTAISVVALGLPLGEAVLPSLTVFAILTLGWRNTWMLVGSSLLLLALVSLRLLSEPRKVKEDCVRTRMEEAREQKLQLPTPASGEPSLWRDRRFQLSMPAILASPFISTGFFFHQVRLASEMRWSMAWVATAFVAYAVARVAGMIAAGPLIDRFAASRVLPVVLIPQMIALLLVAMLGGDWVAIPYFTLFGITSALVNVLATALWVEMFGPTRLASVRASVEAMNVLATGASPLMLGLLIDAGVGLAHQALACAIYCLLASMLAYRLASESRGVAPSAGHRC</sequence>
<keyword evidence="3 4" id="KW-0472">Membrane</keyword>
<feature type="transmembrane region" description="Helical" evidence="4">
    <location>
        <begin position="33"/>
        <end position="51"/>
    </location>
</feature>
<feature type="transmembrane region" description="Helical" evidence="4">
    <location>
        <begin position="337"/>
        <end position="358"/>
    </location>
</feature>
<accession>A0ABX9GAQ5</accession>
<evidence type="ECO:0000256" key="2">
    <source>
        <dbReference type="ARBA" id="ARBA00022989"/>
    </source>
</evidence>
<feature type="transmembrane region" description="Helical" evidence="4">
    <location>
        <begin position="214"/>
        <end position="232"/>
    </location>
</feature>
<dbReference type="InterPro" id="IPR011701">
    <property type="entry name" value="MFS"/>
</dbReference>
<name>A0ABX9GAQ5_9BURK</name>
<evidence type="ECO:0000313" key="7">
    <source>
        <dbReference type="Proteomes" id="UP000252124"/>
    </source>
</evidence>
<feature type="transmembrane region" description="Helical" evidence="4">
    <location>
        <begin position="364"/>
        <end position="383"/>
    </location>
</feature>
<gene>
    <name evidence="6" type="ORF">DFP87_103121</name>
</gene>
<feature type="transmembrane region" description="Helical" evidence="4">
    <location>
        <begin position="277"/>
        <end position="296"/>
    </location>
</feature>
<keyword evidence="7" id="KW-1185">Reference proteome</keyword>
<evidence type="ECO:0000256" key="1">
    <source>
        <dbReference type="ARBA" id="ARBA00022692"/>
    </source>
</evidence>
<dbReference type="PANTHER" id="PTHR11360:SF308">
    <property type="entry name" value="BLL3089 PROTEIN"/>
    <property type="match status" value="1"/>
</dbReference>
<feature type="transmembrane region" description="Helical" evidence="4">
    <location>
        <begin position="153"/>
        <end position="171"/>
    </location>
</feature>
<dbReference type="Proteomes" id="UP000252124">
    <property type="component" value="Unassembled WGS sequence"/>
</dbReference>
<feature type="transmembrane region" description="Helical" evidence="4">
    <location>
        <begin position="86"/>
        <end position="109"/>
    </location>
</feature>
<protein>
    <submittedName>
        <fullName evidence="6">MFS family arabinose efflux permease</fullName>
    </submittedName>
</protein>
<reference evidence="6 7" key="1">
    <citation type="submission" date="2018-06" db="EMBL/GenBank/DDBJ databases">
        <title>Genomic Encyclopedia of Type Strains, Phase III (KMG-III): the genomes of soil and plant-associated and newly described type strains.</title>
        <authorList>
            <person name="Whitman W."/>
        </authorList>
    </citation>
    <scope>NUCLEOTIDE SEQUENCE [LARGE SCALE GENOMIC DNA]</scope>
    <source>
        <strain evidence="6 7">CECT 7342</strain>
    </source>
</reference>
<dbReference type="PROSITE" id="PS50850">
    <property type="entry name" value="MFS"/>
    <property type="match status" value="1"/>
</dbReference>
<evidence type="ECO:0000313" key="6">
    <source>
        <dbReference type="EMBL" id="RBP20877.1"/>
    </source>
</evidence>
<evidence type="ECO:0000256" key="3">
    <source>
        <dbReference type="ARBA" id="ARBA00023136"/>
    </source>
</evidence>
<feature type="domain" description="Major facilitator superfamily (MFS) profile" evidence="5">
    <location>
        <begin position="1"/>
        <end position="390"/>
    </location>
</feature>
<proteinExistence type="predicted"/>
<feature type="transmembrane region" description="Helical" evidence="4">
    <location>
        <begin position="121"/>
        <end position="147"/>
    </location>
</feature>
<evidence type="ECO:0000256" key="4">
    <source>
        <dbReference type="SAM" id="Phobius"/>
    </source>
</evidence>
<dbReference type="Gene3D" id="1.20.1250.20">
    <property type="entry name" value="MFS general substrate transporter like domains"/>
    <property type="match status" value="1"/>
</dbReference>
<dbReference type="InterPro" id="IPR020846">
    <property type="entry name" value="MFS_dom"/>
</dbReference>
<evidence type="ECO:0000259" key="5">
    <source>
        <dbReference type="PROSITE" id="PS50850"/>
    </source>
</evidence>
<dbReference type="Pfam" id="PF07690">
    <property type="entry name" value="MFS_1"/>
    <property type="match status" value="1"/>
</dbReference>
<dbReference type="InterPro" id="IPR050327">
    <property type="entry name" value="Proton-linked_MCT"/>
</dbReference>
<dbReference type="SUPFAM" id="SSF103473">
    <property type="entry name" value="MFS general substrate transporter"/>
    <property type="match status" value="1"/>
</dbReference>
<dbReference type="EMBL" id="QNRM01000003">
    <property type="protein sequence ID" value="RBP20877.1"/>
    <property type="molecule type" value="Genomic_DNA"/>
</dbReference>
<keyword evidence="1 4" id="KW-0812">Transmembrane</keyword>
<keyword evidence="2 4" id="KW-1133">Transmembrane helix</keyword>
<dbReference type="PANTHER" id="PTHR11360">
    <property type="entry name" value="MONOCARBOXYLATE TRANSPORTER"/>
    <property type="match status" value="1"/>
</dbReference>
<organism evidence="6 7">
    <name type="scientific">Achromobacter marplatensis</name>
    <dbReference type="NCBI Taxonomy" id="470868"/>
    <lineage>
        <taxon>Bacteria</taxon>
        <taxon>Pseudomonadati</taxon>
        <taxon>Pseudomonadota</taxon>
        <taxon>Betaproteobacteria</taxon>
        <taxon>Burkholderiales</taxon>
        <taxon>Alcaligenaceae</taxon>
        <taxon>Achromobacter</taxon>
    </lineage>
</organism>